<name>B3QL12_CHLP8</name>
<evidence type="ECO:0000313" key="5">
    <source>
        <dbReference type="Proteomes" id="UP000008811"/>
    </source>
</evidence>
<reference evidence="4" key="1">
    <citation type="submission" date="2008-06" db="EMBL/GenBank/DDBJ databases">
        <title>Complete sequence of Chlorobaculum parvum NCIB 8327.</title>
        <authorList>
            <consortium name="US DOE Joint Genome Institute"/>
            <person name="Lucas S."/>
            <person name="Copeland A."/>
            <person name="Lapidus A."/>
            <person name="Glavina del Rio T."/>
            <person name="Dalin E."/>
            <person name="Tice H."/>
            <person name="Bruce D."/>
            <person name="Goodwin L."/>
            <person name="Pitluck S."/>
            <person name="Schmutz J."/>
            <person name="Larimer F."/>
            <person name="Land M."/>
            <person name="Hauser L."/>
            <person name="Kyrpides N."/>
            <person name="Mikhailova N."/>
            <person name="Zhao F."/>
            <person name="Li T."/>
            <person name="Liu Z."/>
            <person name="Overmann J."/>
            <person name="Bryant D.A."/>
            <person name="Richardson P."/>
        </authorList>
    </citation>
    <scope>NUCLEOTIDE SEQUENCE [LARGE SCALE GENOMIC DNA]</scope>
    <source>
        <strain evidence="4">NCIB 8327</strain>
    </source>
</reference>
<organism evidence="4 5">
    <name type="scientific">Chlorobaculum parvum (strain DSM 263 / NCIMB 8327)</name>
    <name type="common">Chlorobium vibrioforme subsp. thiosulfatophilum</name>
    <dbReference type="NCBI Taxonomy" id="517417"/>
    <lineage>
        <taxon>Bacteria</taxon>
        <taxon>Pseudomonadati</taxon>
        <taxon>Chlorobiota</taxon>
        <taxon>Chlorobiia</taxon>
        <taxon>Chlorobiales</taxon>
        <taxon>Chlorobiaceae</taxon>
        <taxon>Chlorobaculum</taxon>
    </lineage>
</organism>
<dbReference type="Proteomes" id="UP000008811">
    <property type="component" value="Chromosome"/>
</dbReference>
<dbReference type="InterPro" id="IPR007159">
    <property type="entry name" value="SpoVT-AbrB_dom"/>
</dbReference>
<sequence length="77" mass="8865">MDTAKIFTSGRSQAVRLPKEYRFEGKEVIVRHFGNGVILLPCDKPWDMLEAALNEFEPGFQLVREQPETQSREEIKG</sequence>
<dbReference type="eggNOG" id="COG4456">
    <property type="taxonomic scope" value="Bacteria"/>
</dbReference>
<dbReference type="EMBL" id="CP001099">
    <property type="protein sequence ID" value="ACF10800.1"/>
    <property type="molecule type" value="Genomic_DNA"/>
</dbReference>
<dbReference type="InterPro" id="IPR051734">
    <property type="entry name" value="VapB_TA_antitoxins"/>
</dbReference>
<gene>
    <name evidence="4" type="ordered locus">Cpar_0376</name>
</gene>
<dbReference type="PROSITE" id="PS51740">
    <property type="entry name" value="SPOVT_ABRB"/>
    <property type="match status" value="1"/>
</dbReference>
<dbReference type="Pfam" id="PF04014">
    <property type="entry name" value="MazE_antitoxin"/>
    <property type="match status" value="1"/>
</dbReference>
<feature type="domain" description="SpoVT-AbrB" evidence="3">
    <location>
        <begin position="4"/>
        <end position="44"/>
    </location>
</feature>
<evidence type="ECO:0000256" key="1">
    <source>
        <dbReference type="ARBA" id="ARBA00007924"/>
    </source>
</evidence>
<keyword evidence="5" id="KW-1185">Reference proteome</keyword>
<comment type="similarity">
    <text evidence="1">Belongs to the VapB family.</text>
</comment>
<accession>B3QL12</accession>
<evidence type="ECO:0000256" key="2">
    <source>
        <dbReference type="PROSITE-ProRule" id="PRU01076"/>
    </source>
</evidence>
<dbReference type="OrthoDB" id="9810009at2"/>
<proteinExistence type="inferred from homology"/>
<dbReference type="SMART" id="SM00966">
    <property type="entry name" value="SpoVT_AbrB"/>
    <property type="match status" value="1"/>
</dbReference>
<dbReference type="PANTHER" id="PTHR37550">
    <property type="entry name" value="ANTITOXIN VAPB1"/>
    <property type="match status" value="1"/>
</dbReference>
<dbReference type="PANTHER" id="PTHR37550:SF3">
    <property type="entry name" value="ANTITOXIN VAPB1"/>
    <property type="match status" value="1"/>
</dbReference>
<evidence type="ECO:0000313" key="4">
    <source>
        <dbReference type="EMBL" id="ACF10800.1"/>
    </source>
</evidence>
<keyword evidence="2" id="KW-0238">DNA-binding</keyword>
<dbReference type="NCBIfam" id="NF040493">
    <property type="entry name" value="TA_anti_VapB"/>
    <property type="match status" value="1"/>
</dbReference>
<dbReference type="HOGENOM" id="CLU_162018_2_2_10"/>
<dbReference type="RefSeq" id="WP_012501633.1">
    <property type="nucleotide sequence ID" value="NC_011027.1"/>
</dbReference>
<dbReference type="SUPFAM" id="SSF89447">
    <property type="entry name" value="AbrB/MazE/MraZ-like"/>
    <property type="match status" value="1"/>
</dbReference>
<dbReference type="InterPro" id="IPR037914">
    <property type="entry name" value="SpoVT-AbrB_sf"/>
</dbReference>
<dbReference type="AlphaFoldDB" id="B3QL12"/>
<dbReference type="STRING" id="517417.Cpar_0376"/>
<dbReference type="Gene3D" id="2.10.260.10">
    <property type="match status" value="1"/>
</dbReference>
<dbReference type="GO" id="GO:0003677">
    <property type="term" value="F:DNA binding"/>
    <property type="evidence" value="ECO:0007669"/>
    <property type="project" value="UniProtKB-UniRule"/>
</dbReference>
<protein>
    <submittedName>
        <fullName evidence="4">Virulence associated protein B</fullName>
    </submittedName>
</protein>
<dbReference type="KEGG" id="cpc:Cpar_0376"/>
<evidence type="ECO:0000259" key="3">
    <source>
        <dbReference type="PROSITE" id="PS51740"/>
    </source>
</evidence>
<dbReference type="InterPro" id="IPR047976">
    <property type="entry name" value="Anti_VapB2-like"/>
</dbReference>